<dbReference type="Proteomes" id="UP001595847">
    <property type="component" value="Unassembled WGS sequence"/>
</dbReference>
<dbReference type="Pfam" id="PF13185">
    <property type="entry name" value="GAF_2"/>
    <property type="match status" value="1"/>
</dbReference>
<gene>
    <name evidence="4" type="ORF">ACFOVU_13430</name>
</gene>
<keyword evidence="5" id="KW-1185">Reference proteome</keyword>
<proteinExistence type="predicted"/>
<comment type="caution">
    <text evidence="4">The sequence shown here is derived from an EMBL/GenBank/DDBJ whole genome shotgun (WGS) entry which is preliminary data.</text>
</comment>
<dbReference type="InterPro" id="IPR036388">
    <property type="entry name" value="WH-like_DNA-bd_sf"/>
</dbReference>
<evidence type="ECO:0000259" key="3">
    <source>
        <dbReference type="Pfam" id="PF13185"/>
    </source>
</evidence>
<keyword evidence="1" id="KW-0805">Transcription regulation</keyword>
<organism evidence="4 5">
    <name type="scientific">Nocardiopsis sediminis</name>
    <dbReference type="NCBI Taxonomy" id="1778267"/>
    <lineage>
        <taxon>Bacteria</taxon>
        <taxon>Bacillati</taxon>
        <taxon>Actinomycetota</taxon>
        <taxon>Actinomycetes</taxon>
        <taxon>Streptosporangiales</taxon>
        <taxon>Nocardiopsidaceae</taxon>
        <taxon>Nocardiopsis</taxon>
    </lineage>
</organism>
<evidence type="ECO:0000256" key="2">
    <source>
        <dbReference type="ARBA" id="ARBA00023163"/>
    </source>
</evidence>
<keyword evidence="2" id="KW-0804">Transcription</keyword>
<protein>
    <submittedName>
        <fullName evidence="4">GAF and ANTAR domain-containing protein</fullName>
    </submittedName>
</protein>
<dbReference type="InterPro" id="IPR003018">
    <property type="entry name" value="GAF"/>
</dbReference>
<evidence type="ECO:0000313" key="5">
    <source>
        <dbReference type="Proteomes" id="UP001595847"/>
    </source>
</evidence>
<dbReference type="Gene3D" id="3.30.450.40">
    <property type="match status" value="1"/>
</dbReference>
<dbReference type="Gene3D" id="1.10.10.10">
    <property type="entry name" value="Winged helix-like DNA-binding domain superfamily/Winged helix DNA-binding domain"/>
    <property type="match status" value="1"/>
</dbReference>
<dbReference type="SUPFAM" id="SSF55781">
    <property type="entry name" value="GAF domain-like"/>
    <property type="match status" value="1"/>
</dbReference>
<feature type="domain" description="GAF" evidence="3">
    <location>
        <begin position="26"/>
        <end position="148"/>
    </location>
</feature>
<reference evidence="5" key="1">
    <citation type="journal article" date="2019" name="Int. J. Syst. Evol. Microbiol.">
        <title>The Global Catalogue of Microorganisms (GCM) 10K type strain sequencing project: providing services to taxonomists for standard genome sequencing and annotation.</title>
        <authorList>
            <consortium name="The Broad Institute Genomics Platform"/>
            <consortium name="The Broad Institute Genome Sequencing Center for Infectious Disease"/>
            <person name="Wu L."/>
            <person name="Ma J."/>
        </authorList>
    </citation>
    <scope>NUCLEOTIDE SEQUENCE [LARGE SCALE GENOMIC DNA]</scope>
    <source>
        <strain evidence="5">TBRC 1826</strain>
    </source>
</reference>
<evidence type="ECO:0000256" key="1">
    <source>
        <dbReference type="ARBA" id="ARBA00023015"/>
    </source>
</evidence>
<dbReference type="EMBL" id="JBHSBH010000008">
    <property type="protein sequence ID" value="MFC3996926.1"/>
    <property type="molecule type" value="Genomic_DNA"/>
</dbReference>
<sequence>MTSKRESEIRALIAERARIRGGRPTLEDVCAACGERVGADGVTVFLESREAREQPVCTTGPLGRALADLQATLGQGPSVTVLSTGDPVLVADLAQRHRHAEWPLFTPAALQEGARAVFAFPLRTGAVNLGAIELQRADPLPLGDRELADALTFAEAALALMLDDTVPLLDDSSSGEGLDLFSHHVEVHQAAGMISAQIDADIEVAFVRLRAYAFRHERRLTDVAHDVVRRKLRFSPEPQDD</sequence>
<accession>A0ABV8FPV9</accession>
<evidence type="ECO:0000313" key="4">
    <source>
        <dbReference type="EMBL" id="MFC3996926.1"/>
    </source>
</evidence>
<name>A0ABV8FPV9_9ACTN</name>
<dbReference type="RefSeq" id="WP_378533414.1">
    <property type="nucleotide sequence ID" value="NZ_JBHSBH010000008.1"/>
</dbReference>
<dbReference type="InterPro" id="IPR029016">
    <property type="entry name" value="GAF-like_dom_sf"/>
</dbReference>